<evidence type="ECO:0000313" key="2">
    <source>
        <dbReference type="Proteomes" id="UP000249402"/>
    </source>
</evidence>
<dbReference type="RefSeq" id="XP_025576195.1">
    <property type="nucleotide sequence ID" value="XM_025723158.1"/>
</dbReference>
<sequence length="188" mass="20948">MTISGRRPERFRFPCDLAYLPRVIGDTKLTHDSTPIDRSSPLSPTIGNSVGSARALGSLKRQRAPLAARRPVPHIAPDLAGCRDYGLCLTDTNSAFAPVDRMLKPNGLCLIALHDFSFIATRNMRGWDCRASFETHPAGHPPIHLRPQATENIRNEKYFNAIDQALSSTWHDRQLWSLVIPGALAQKW</sequence>
<keyword evidence="2" id="KW-1185">Reference proteome</keyword>
<dbReference type="AlphaFoldDB" id="A0A395H4R2"/>
<protein>
    <recommendedName>
        <fullName evidence="3">Methyltransferase domain-containing protein</fullName>
    </recommendedName>
</protein>
<gene>
    <name evidence="1" type="ORF">BO80DRAFT_473031</name>
</gene>
<dbReference type="EMBL" id="KZ824433">
    <property type="protein sequence ID" value="RAL01868.1"/>
    <property type="molecule type" value="Genomic_DNA"/>
</dbReference>
<evidence type="ECO:0000313" key="1">
    <source>
        <dbReference type="EMBL" id="RAL01868.1"/>
    </source>
</evidence>
<accession>A0A395H4R2</accession>
<evidence type="ECO:0008006" key="3">
    <source>
        <dbReference type="Google" id="ProtNLM"/>
    </source>
</evidence>
<dbReference type="Proteomes" id="UP000249402">
    <property type="component" value="Unassembled WGS sequence"/>
</dbReference>
<organism evidence="1 2">
    <name type="scientific">Aspergillus ibericus CBS 121593</name>
    <dbReference type="NCBI Taxonomy" id="1448316"/>
    <lineage>
        <taxon>Eukaryota</taxon>
        <taxon>Fungi</taxon>
        <taxon>Dikarya</taxon>
        <taxon>Ascomycota</taxon>
        <taxon>Pezizomycotina</taxon>
        <taxon>Eurotiomycetes</taxon>
        <taxon>Eurotiomycetidae</taxon>
        <taxon>Eurotiales</taxon>
        <taxon>Aspergillaceae</taxon>
        <taxon>Aspergillus</taxon>
        <taxon>Aspergillus subgen. Circumdati</taxon>
    </lineage>
</organism>
<dbReference type="GeneID" id="37228023"/>
<proteinExistence type="predicted"/>
<name>A0A395H4R2_9EURO</name>
<reference evidence="1 2" key="1">
    <citation type="submission" date="2018-02" db="EMBL/GenBank/DDBJ databases">
        <title>The genomes of Aspergillus section Nigri reveals drivers in fungal speciation.</title>
        <authorList>
            <consortium name="DOE Joint Genome Institute"/>
            <person name="Vesth T.C."/>
            <person name="Nybo J."/>
            <person name="Theobald S."/>
            <person name="Brandl J."/>
            <person name="Frisvad J.C."/>
            <person name="Nielsen K.F."/>
            <person name="Lyhne E.K."/>
            <person name="Kogle M.E."/>
            <person name="Kuo A."/>
            <person name="Riley R."/>
            <person name="Clum A."/>
            <person name="Nolan M."/>
            <person name="Lipzen A."/>
            <person name="Salamov A."/>
            <person name="Henrissat B."/>
            <person name="Wiebenga A."/>
            <person name="De vries R.P."/>
            <person name="Grigoriev I.V."/>
            <person name="Mortensen U.H."/>
            <person name="Andersen M.R."/>
            <person name="Baker S.E."/>
        </authorList>
    </citation>
    <scope>NUCLEOTIDE SEQUENCE [LARGE SCALE GENOMIC DNA]</scope>
    <source>
        <strain evidence="1 2">CBS 121593</strain>
    </source>
</reference>
<dbReference type="VEuPathDB" id="FungiDB:BO80DRAFT_473031"/>